<dbReference type="InterPro" id="IPR003961">
    <property type="entry name" value="FN3_dom"/>
</dbReference>
<evidence type="ECO:0000313" key="3">
    <source>
        <dbReference type="Proteomes" id="UP001549773"/>
    </source>
</evidence>
<dbReference type="SMART" id="SM00060">
    <property type="entry name" value="FN3"/>
    <property type="match status" value="1"/>
</dbReference>
<dbReference type="PRINTS" id="PR00014">
    <property type="entry name" value="FNTYPEIII"/>
</dbReference>
<evidence type="ECO:0000313" key="2">
    <source>
        <dbReference type="EMBL" id="MET7029685.1"/>
    </source>
</evidence>
<sequence>MILKILYKFLTIVGYEKHLKTLLFVGSLLVFGFSGYGQAPSVPTNLTASAITATSFTLTWDASSDLGGGPITNYEIFQDGISIGTTGGATTTFNVTGLSPNTTYSYTVTATDGTNTSAQSVALDVTTTGDVTPPSAPTGLAA</sequence>
<dbReference type="RefSeq" id="WP_354618499.1">
    <property type="nucleotide sequence ID" value="NZ_JBEWYP010000005.1"/>
</dbReference>
<dbReference type="Proteomes" id="UP001549773">
    <property type="component" value="Unassembled WGS sequence"/>
</dbReference>
<organism evidence="2 3">
    <name type="scientific">Sediminicola luteus</name>
    <dbReference type="NCBI Taxonomy" id="319238"/>
    <lineage>
        <taxon>Bacteria</taxon>
        <taxon>Pseudomonadati</taxon>
        <taxon>Bacteroidota</taxon>
        <taxon>Flavobacteriia</taxon>
        <taxon>Flavobacteriales</taxon>
        <taxon>Flavobacteriaceae</taxon>
        <taxon>Sediminicola</taxon>
    </lineage>
</organism>
<feature type="non-terminal residue" evidence="2">
    <location>
        <position position="142"/>
    </location>
</feature>
<name>A0ABV2TYY8_9FLAO</name>
<dbReference type="PROSITE" id="PS50853">
    <property type="entry name" value="FN3"/>
    <property type="match status" value="1"/>
</dbReference>
<keyword evidence="3" id="KW-1185">Reference proteome</keyword>
<dbReference type="EMBL" id="JBEWYP010000005">
    <property type="protein sequence ID" value="MET7029685.1"/>
    <property type="molecule type" value="Genomic_DNA"/>
</dbReference>
<dbReference type="SUPFAM" id="SSF49265">
    <property type="entry name" value="Fibronectin type III"/>
    <property type="match status" value="1"/>
</dbReference>
<dbReference type="InterPro" id="IPR013783">
    <property type="entry name" value="Ig-like_fold"/>
</dbReference>
<dbReference type="Pfam" id="PF00041">
    <property type="entry name" value="fn3"/>
    <property type="match status" value="1"/>
</dbReference>
<proteinExistence type="predicted"/>
<reference evidence="2 3" key="1">
    <citation type="submission" date="2024-07" db="EMBL/GenBank/DDBJ databases">
        <title>The genome sequence of type strain Sediminicola luteus GDMCC 1.2596T.</title>
        <authorList>
            <person name="Liu Y."/>
        </authorList>
    </citation>
    <scope>NUCLEOTIDE SEQUENCE [LARGE SCALE GENOMIC DNA]</scope>
    <source>
        <strain evidence="2 3">GDMCC 1.2596</strain>
    </source>
</reference>
<gene>
    <name evidence="2" type="ORF">ABXZ32_09770</name>
</gene>
<protein>
    <submittedName>
        <fullName evidence="2">Fibronectin type III domain-containing protein</fullName>
    </submittedName>
</protein>
<comment type="caution">
    <text evidence="2">The sequence shown here is derived from an EMBL/GenBank/DDBJ whole genome shotgun (WGS) entry which is preliminary data.</text>
</comment>
<dbReference type="Gene3D" id="2.60.40.10">
    <property type="entry name" value="Immunoglobulins"/>
    <property type="match status" value="1"/>
</dbReference>
<feature type="domain" description="Fibronectin type-III" evidence="1">
    <location>
        <begin position="42"/>
        <end position="130"/>
    </location>
</feature>
<dbReference type="InterPro" id="IPR036116">
    <property type="entry name" value="FN3_sf"/>
</dbReference>
<dbReference type="CDD" id="cd00063">
    <property type="entry name" value="FN3"/>
    <property type="match status" value="1"/>
</dbReference>
<evidence type="ECO:0000259" key="1">
    <source>
        <dbReference type="PROSITE" id="PS50853"/>
    </source>
</evidence>
<accession>A0ABV2TYY8</accession>